<proteinExistence type="predicted"/>
<comment type="caution">
    <text evidence="1">The sequence shown here is derived from an EMBL/GenBank/DDBJ whole genome shotgun (WGS) entry which is preliminary data.</text>
</comment>
<evidence type="ECO:0000313" key="1">
    <source>
        <dbReference type="EMBL" id="KAK3066972.1"/>
    </source>
</evidence>
<accession>A0ACC3DF50</accession>
<dbReference type="EMBL" id="JAWDJW010005655">
    <property type="protein sequence ID" value="KAK3066972.1"/>
    <property type="molecule type" value="Genomic_DNA"/>
</dbReference>
<reference evidence="1" key="1">
    <citation type="submission" date="2024-09" db="EMBL/GenBank/DDBJ databases">
        <title>Black Yeasts Isolated from many extreme environments.</title>
        <authorList>
            <person name="Coleine C."/>
            <person name="Stajich J.E."/>
            <person name="Selbmann L."/>
        </authorList>
    </citation>
    <scope>NUCLEOTIDE SEQUENCE</scope>
    <source>
        <strain evidence="1">CCFEE 5737</strain>
    </source>
</reference>
<organism evidence="1 2">
    <name type="scientific">Coniosporium uncinatum</name>
    <dbReference type="NCBI Taxonomy" id="93489"/>
    <lineage>
        <taxon>Eukaryota</taxon>
        <taxon>Fungi</taxon>
        <taxon>Dikarya</taxon>
        <taxon>Ascomycota</taxon>
        <taxon>Pezizomycotina</taxon>
        <taxon>Dothideomycetes</taxon>
        <taxon>Dothideomycetes incertae sedis</taxon>
        <taxon>Coniosporium</taxon>
    </lineage>
</organism>
<keyword evidence="2" id="KW-1185">Reference proteome</keyword>
<dbReference type="Proteomes" id="UP001186974">
    <property type="component" value="Unassembled WGS sequence"/>
</dbReference>
<evidence type="ECO:0000313" key="2">
    <source>
        <dbReference type="Proteomes" id="UP001186974"/>
    </source>
</evidence>
<name>A0ACC3DF50_9PEZI</name>
<gene>
    <name evidence="1" type="ORF">LTS18_001380</name>
</gene>
<protein>
    <submittedName>
        <fullName evidence="1">Uncharacterized protein</fullName>
    </submittedName>
</protein>
<sequence length="226" mass="21458">MRSSTTIAALSLLVLASAKTDLSGCTSTATTDAYAQASVLWYVPSDGEVCEILDCGGGRAPPKTDVPGCAAYEGTASYTPTYLPGFGASATPSASALPSAVASETSVAVSQWSSWSSSYAAASSASSASSVAALPATSAAPSTLITSAPAVPSVSSSTVAPVVPSASSSAAASVGTISPVASGSGNSTISPAGSATPAPFTGAAAAINVRSVAGLAVGALAVALML</sequence>